<feature type="transmembrane region" description="Helical" evidence="1">
    <location>
        <begin position="33"/>
        <end position="53"/>
    </location>
</feature>
<gene>
    <name evidence="2" type="ORF">mMyoMyo1_010872</name>
</gene>
<keyword evidence="3" id="KW-1185">Reference proteome</keyword>
<evidence type="ECO:0000313" key="2">
    <source>
        <dbReference type="EMBL" id="KAF6272678.1"/>
    </source>
</evidence>
<organism evidence="2 3">
    <name type="scientific">Myotis myotis</name>
    <name type="common">Greater mouse-eared bat</name>
    <name type="synonym">Vespertilio myotis</name>
    <dbReference type="NCBI Taxonomy" id="51298"/>
    <lineage>
        <taxon>Eukaryota</taxon>
        <taxon>Metazoa</taxon>
        <taxon>Chordata</taxon>
        <taxon>Craniata</taxon>
        <taxon>Vertebrata</taxon>
        <taxon>Euteleostomi</taxon>
        <taxon>Mammalia</taxon>
        <taxon>Eutheria</taxon>
        <taxon>Laurasiatheria</taxon>
        <taxon>Chiroptera</taxon>
        <taxon>Yangochiroptera</taxon>
        <taxon>Vespertilionidae</taxon>
        <taxon>Myotis</taxon>
    </lineage>
</organism>
<reference evidence="2 3" key="1">
    <citation type="journal article" date="2020" name="Nature">
        <title>Six reference-quality genomes reveal evolution of bat adaptations.</title>
        <authorList>
            <person name="Jebb D."/>
            <person name="Huang Z."/>
            <person name="Pippel M."/>
            <person name="Hughes G.M."/>
            <person name="Lavrichenko K."/>
            <person name="Devanna P."/>
            <person name="Winkler S."/>
            <person name="Jermiin L.S."/>
            <person name="Skirmuntt E.C."/>
            <person name="Katzourakis A."/>
            <person name="Burkitt-Gray L."/>
            <person name="Ray D.A."/>
            <person name="Sullivan K.A.M."/>
            <person name="Roscito J.G."/>
            <person name="Kirilenko B.M."/>
            <person name="Davalos L.M."/>
            <person name="Corthals A.P."/>
            <person name="Power M.L."/>
            <person name="Jones G."/>
            <person name="Ransome R.D."/>
            <person name="Dechmann D.K.N."/>
            <person name="Locatelli A.G."/>
            <person name="Puechmaille S.J."/>
            <person name="Fedrigo O."/>
            <person name="Jarvis E.D."/>
            <person name="Hiller M."/>
            <person name="Vernes S.C."/>
            <person name="Myers E.W."/>
            <person name="Teeling E.C."/>
        </authorList>
    </citation>
    <scope>NUCLEOTIDE SEQUENCE [LARGE SCALE GENOMIC DNA]</scope>
    <source>
        <strain evidence="2">MMyoMyo1</strain>
        <tissue evidence="2">Flight muscle</tissue>
    </source>
</reference>
<comment type="caution">
    <text evidence="2">The sequence shown here is derived from an EMBL/GenBank/DDBJ whole genome shotgun (WGS) entry which is preliminary data.</text>
</comment>
<protein>
    <submittedName>
        <fullName evidence="2">Uncharacterized protein</fullName>
    </submittedName>
</protein>
<dbReference type="EMBL" id="JABWUV010000034">
    <property type="protein sequence ID" value="KAF6272678.1"/>
    <property type="molecule type" value="Genomic_DNA"/>
</dbReference>
<accession>A0A7J7R990</accession>
<evidence type="ECO:0000256" key="1">
    <source>
        <dbReference type="SAM" id="Phobius"/>
    </source>
</evidence>
<name>A0A7J7R990_MYOMY</name>
<keyword evidence="1" id="KW-0812">Transmembrane</keyword>
<keyword evidence="1" id="KW-1133">Transmembrane helix</keyword>
<keyword evidence="1" id="KW-0472">Membrane</keyword>
<dbReference type="Proteomes" id="UP000527355">
    <property type="component" value="Unassembled WGS sequence"/>
</dbReference>
<evidence type="ECO:0000313" key="3">
    <source>
        <dbReference type="Proteomes" id="UP000527355"/>
    </source>
</evidence>
<proteinExistence type="predicted"/>
<sequence length="184" mass="20522">MNITQRDPLVRPHYAQREGKGGSAEGRRGLPDFFCLFCFVLFLSLGLSLPPFWESIVFTPHPLTPSLWLSVPFSTFLSLYLSEFSPHSLWSLSISVLHSLSQSLSVMSLDFWPRPLLSPPTQGEGLRLFLFLDSHSCRRTAHSAWLGRAAGQVFLRGRWAEVTWVTSGLAEARKASCPPSASLC</sequence>
<dbReference type="AlphaFoldDB" id="A0A7J7R990"/>